<dbReference type="Proteomes" id="UP000063789">
    <property type="component" value="Chromosome"/>
</dbReference>
<dbReference type="EMBL" id="CP011853">
    <property type="protein sequence ID" value="ALG85516.1"/>
    <property type="molecule type" value="Genomic_DNA"/>
</dbReference>
<evidence type="ECO:0000313" key="2">
    <source>
        <dbReference type="Proteomes" id="UP000063789"/>
    </source>
</evidence>
<reference evidence="2" key="1">
    <citation type="submission" date="2015-06" db="EMBL/GenBank/DDBJ databases">
        <title>Complete genome sequence and metabolic analysis of phthalate degradation pathway in Gordonia sp. QH-11.</title>
        <authorList>
            <person name="Jin D."/>
            <person name="Kong X."/>
            <person name="Bai Z."/>
        </authorList>
    </citation>
    <scope>NUCLEOTIDE SEQUENCE [LARGE SCALE GENOMIC DNA]</scope>
    <source>
        <strain evidence="2">QH-11</strain>
    </source>
</reference>
<dbReference type="PATRIC" id="fig|1136941.3.peg.3035"/>
<dbReference type="OrthoDB" id="128729at2"/>
<organism evidence="1 2">
    <name type="scientific">Gordonia phthalatica</name>
    <dbReference type="NCBI Taxonomy" id="1136941"/>
    <lineage>
        <taxon>Bacteria</taxon>
        <taxon>Bacillati</taxon>
        <taxon>Actinomycetota</taxon>
        <taxon>Actinomycetes</taxon>
        <taxon>Mycobacteriales</taxon>
        <taxon>Gordoniaceae</taxon>
        <taxon>Gordonia</taxon>
    </lineage>
</organism>
<protein>
    <submittedName>
        <fullName evidence="1">Uncharacterized protein</fullName>
    </submittedName>
</protein>
<sequence length="113" mass="12670">MSSTEPTTAVEAIIDSARFATLLFRPTARAVVDIDGVEHVVGWRSSKVIPVVPGVHRVGVTCRWFHRFDSRRVWLEVDVPRGRTTPVWMRVGNYGGEQFTISTAPRGTYLWGS</sequence>
<evidence type="ECO:0000313" key="1">
    <source>
        <dbReference type="EMBL" id="ALG85516.1"/>
    </source>
</evidence>
<name>A0A0N9MSL5_9ACTN</name>
<dbReference type="RefSeq" id="WP_062393603.1">
    <property type="nucleotide sequence ID" value="NZ_CP011853.1"/>
</dbReference>
<gene>
    <name evidence="1" type="ORF">ACH46_14860</name>
</gene>
<keyword evidence="2" id="KW-1185">Reference proteome</keyword>
<reference evidence="1 2" key="2">
    <citation type="journal article" date="2017" name="Int. J. Syst. Evol. Microbiol.">
        <title>Gordonia phthalatica sp. nov., a di-n-butyl phthalate-degrading bacterium isolated from activated sludge.</title>
        <authorList>
            <person name="Jin D."/>
            <person name="Kong X."/>
            <person name="Jia M."/>
            <person name="Yu X."/>
            <person name="Wang X."/>
            <person name="Zhuang X."/>
            <person name="Deng Y."/>
            <person name="Bai Z."/>
        </authorList>
    </citation>
    <scope>NUCLEOTIDE SEQUENCE [LARGE SCALE GENOMIC DNA]</scope>
    <source>
        <strain evidence="1 2">QH-11</strain>
    </source>
</reference>
<dbReference type="STRING" id="1136941.ACH46_14860"/>
<proteinExistence type="predicted"/>
<accession>A0A0N9MSL5</accession>
<dbReference type="AlphaFoldDB" id="A0A0N9MSL5"/>
<dbReference type="KEGG" id="goq:ACH46_14860"/>